<evidence type="ECO:0000256" key="12">
    <source>
        <dbReference type="SAM" id="MobiDB-lite"/>
    </source>
</evidence>
<name>A0ABR1AYL8_POLSC</name>
<protein>
    <recommendedName>
        <fullName evidence="15">Solute carrier family 25 member 46</fullName>
    </recommendedName>
</protein>
<evidence type="ECO:0000256" key="11">
    <source>
        <dbReference type="RuleBase" id="RU000488"/>
    </source>
</evidence>
<dbReference type="EMBL" id="JAWJWF010000006">
    <property type="protein sequence ID" value="KAK6631446.1"/>
    <property type="molecule type" value="Genomic_DNA"/>
</dbReference>
<evidence type="ECO:0000256" key="8">
    <source>
        <dbReference type="ARBA" id="ARBA00023128"/>
    </source>
</evidence>
<dbReference type="Proteomes" id="UP001359485">
    <property type="component" value="Unassembled WGS sequence"/>
</dbReference>
<feature type="repeat" description="Solcar" evidence="10">
    <location>
        <begin position="276"/>
        <end position="378"/>
    </location>
</feature>
<keyword evidence="5" id="KW-0677">Repeat</keyword>
<feature type="region of interest" description="Disordered" evidence="12">
    <location>
        <begin position="386"/>
        <end position="419"/>
    </location>
</feature>
<evidence type="ECO:0008006" key="15">
    <source>
        <dbReference type="Google" id="ProtNLM"/>
    </source>
</evidence>
<gene>
    <name evidence="13" type="ORF">RUM44_005973</name>
</gene>
<comment type="similarity">
    <text evidence="2 11">Belongs to the mitochondrial carrier (TC 2.A.29) family.</text>
</comment>
<comment type="subcellular location">
    <subcellularLocation>
        <location evidence="1">Mitochondrion outer membrane</location>
        <topology evidence="1">Multi-pass membrane protein</topology>
    </subcellularLocation>
</comment>
<dbReference type="Gene3D" id="1.50.40.10">
    <property type="entry name" value="Mitochondrial carrier domain"/>
    <property type="match status" value="1"/>
</dbReference>
<dbReference type="InterPro" id="IPR023395">
    <property type="entry name" value="MCP_dom_sf"/>
</dbReference>
<keyword evidence="9 10" id="KW-0472">Membrane</keyword>
<reference evidence="13 14" key="1">
    <citation type="submission" date="2023-09" db="EMBL/GenBank/DDBJ databases">
        <title>Genomes of two closely related lineages of the louse Polyplax serrata with different host specificities.</title>
        <authorList>
            <person name="Martinu J."/>
            <person name="Tarabai H."/>
            <person name="Stefka J."/>
            <person name="Hypsa V."/>
        </authorList>
    </citation>
    <scope>NUCLEOTIDE SEQUENCE [LARGE SCALE GENOMIC DNA]</scope>
    <source>
        <strain evidence="13">98ZLc_SE</strain>
    </source>
</reference>
<evidence type="ECO:0000256" key="1">
    <source>
        <dbReference type="ARBA" id="ARBA00004374"/>
    </source>
</evidence>
<evidence type="ECO:0000256" key="7">
    <source>
        <dbReference type="ARBA" id="ARBA00022989"/>
    </source>
</evidence>
<evidence type="ECO:0000313" key="14">
    <source>
        <dbReference type="Proteomes" id="UP001359485"/>
    </source>
</evidence>
<keyword evidence="4 10" id="KW-0812">Transmembrane</keyword>
<dbReference type="InterPro" id="IPR039158">
    <property type="entry name" value="SLC25A46"/>
</dbReference>
<evidence type="ECO:0000256" key="4">
    <source>
        <dbReference type="ARBA" id="ARBA00022692"/>
    </source>
</evidence>
<dbReference type="SUPFAM" id="SSF103506">
    <property type="entry name" value="Mitochondrial carrier"/>
    <property type="match status" value="1"/>
</dbReference>
<feature type="compositionally biased region" description="Polar residues" evidence="12">
    <location>
        <begin position="399"/>
        <end position="415"/>
    </location>
</feature>
<evidence type="ECO:0000313" key="13">
    <source>
        <dbReference type="EMBL" id="KAK6631446.1"/>
    </source>
</evidence>
<keyword evidence="7" id="KW-1133">Transmembrane helix</keyword>
<dbReference type="PROSITE" id="PS50920">
    <property type="entry name" value="SOLCAR"/>
    <property type="match status" value="1"/>
</dbReference>
<dbReference type="InterPro" id="IPR018108">
    <property type="entry name" value="MCP_transmembrane"/>
</dbReference>
<accession>A0ABR1AYL8</accession>
<comment type="caution">
    <text evidence="13">The sequence shown here is derived from an EMBL/GenBank/DDBJ whole genome shotgun (WGS) entry which is preliminary data.</text>
</comment>
<evidence type="ECO:0000256" key="5">
    <source>
        <dbReference type="ARBA" id="ARBA00022737"/>
    </source>
</evidence>
<dbReference type="PANTHER" id="PTHR21252:SF2">
    <property type="entry name" value="MITOCHONDRIAL OUTER MEMBRANE PROTEIN SLC25A46"/>
    <property type="match status" value="1"/>
</dbReference>
<keyword evidence="3 11" id="KW-0813">Transport</keyword>
<evidence type="ECO:0000256" key="6">
    <source>
        <dbReference type="ARBA" id="ARBA00022787"/>
    </source>
</evidence>
<evidence type="ECO:0000256" key="3">
    <source>
        <dbReference type="ARBA" id="ARBA00022448"/>
    </source>
</evidence>
<dbReference type="Pfam" id="PF00153">
    <property type="entry name" value="Mito_carr"/>
    <property type="match status" value="1"/>
</dbReference>
<dbReference type="PANTHER" id="PTHR21252">
    <property type="entry name" value="TB1 PROTEIN-RELATED"/>
    <property type="match status" value="1"/>
</dbReference>
<proteinExistence type="inferred from homology"/>
<evidence type="ECO:0000256" key="9">
    <source>
        <dbReference type="ARBA" id="ARBA00023136"/>
    </source>
</evidence>
<evidence type="ECO:0000256" key="10">
    <source>
        <dbReference type="PROSITE-ProRule" id="PRU00282"/>
    </source>
</evidence>
<keyword evidence="14" id="KW-1185">Reference proteome</keyword>
<evidence type="ECO:0000256" key="2">
    <source>
        <dbReference type="ARBA" id="ARBA00006375"/>
    </source>
</evidence>
<sequence>MAGVHHPKNWEYLDDWRFLDQPNMNQPRVRPTELNVRPMNVSPKPTFSAVSDEEVSDPDVRKHVEASVNVATLIAENVLSHPLVVLRRQCQVHHNSIRNHTIGITLVPVVIRLHKHQGVTTLWKGLGSSLLIKGMSIATEDFLSKITPWPKEFSWHSSLKSLGQHIMLKCVSLAFMTPFYSASLVETVQSDIASEKPGVFDVFKDGMCRLVSWGSPQKGRMLPVWALIVPTVLYGVLKYILSVVIRNVVSQSIHLRNRSKQEKRGAVQKDILSQAANEEIELTSIFIGTMSADVICYPLETILYRLYLQGTRTIVDNLDSGVGVIPILTNYEGIVDCYESTISQEGVLGLYKGFGALLMQYAVQWAVIKLTKFLVTEISILLRPAPKPRRPEPDGDVLVTSTPRSTLPSTQSPYQQFPEKTFYAPMYPYATP</sequence>
<organism evidence="13 14">
    <name type="scientific">Polyplax serrata</name>
    <name type="common">Common mouse louse</name>
    <dbReference type="NCBI Taxonomy" id="468196"/>
    <lineage>
        <taxon>Eukaryota</taxon>
        <taxon>Metazoa</taxon>
        <taxon>Ecdysozoa</taxon>
        <taxon>Arthropoda</taxon>
        <taxon>Hexapoda</taxon>
        <taxon>Insecta</taxon>
        <taxon>Pterygota</taxon>
        <taxon>Neoptera</taxon>
        <taxon>Paraneoptera</taxon>
        <taxon>Psocodea</taxon>
        <taxon>Troctomorpha</taxon>
        <taxon>Phthiraptera</taxon>
        <taxon>Anoplura</taxon>
        <taxon>Polyplacidae</taxon>
        <taxon>Polyplax</taxon>
    </lineage>
</organism>
<keyword evidence="8" id="KW-0496">Mitochondrion</keyword>
<keyword evidence="6" id="KW-1000">Mitochondrion outer membrane</keyword>